<dbReference type="Proteomes" id="UP001630127">
    <property type="component" value="Unassembled WGS sequence"/>
</dbReference>
<sequence length="100" mass="11425">MAAKILGQLEENTQDDHIPTLCAQVDNSTFRCVMEDEASKDIEGKANRKDDFMLNKDIYKEEYLTPIGAQMETGWLKTLRWIGIPLVVKKLPPFAKEPRS</sequence>
<evidence type="ECO:0000313" key="1">
    <source>
        <dbReference type="EMBL" id="KAL3498327.1"/>
    </source>
</evidence>
<gene>
    <name evidence="1" type="ORF">ACH5RR_041059</name>
</gene>
<organism evidence="1 2">
    <name type="scientific">Cinchona calisaya</name>
    <dbReference type="NCBI Taxonomy" id="153742"/>
    <lineage>
        <taxon>Eukaryota</taxon>
        <taxon>Viridiplantae</taxon>
        <taxon>Streptophyta</taxon>
        <taxon>Embryophyta</taxon>
        <taxon>Tracheophyta</taxon>
        <taxon>Spermatophyta</taxon>
        <taxon>Magnoliopsida</taxon>
        <taxon>eudicotyledons</taxon>
        <taxon>Gunneridae</taxon>
        <taxon>Pentapetalae</taxon>
        <taxon>asterids</taxon>
        <taxon>lamiids</taxon>
        <taxon>Gentianales</taxon>
        <taxon>Rubiaceae</taxon>
        <taxon>Cinchonoideae</taxon>
        <taxon>Cinchoneae</taxon>
        <taxon>Cinchona</taxon>
    </lineage>
</organism>
<dbReference type="EMBL" id="JBJUIK010000017">
    <property type="protein sequence ID" value="KAL3498327.1"/>
    <property type="molecule type" value="Genomic_DNA"/>
</dbReference>
<dbReference type="AlphaFoldDB" id="A0ABD2XSV9"/>
<protein>
    <submittedName>
        <fullName evidence="1">Uncharacterized protein</fullName>
    </submittedName>
</protein>
<accession>A0ABD2XSV9</accession>
<keyword evidence="2" id="KW-1185">Reference proteome</keyword>
<proteinExistence type="predicted"/>
<comment type="caution">
    <text evidence="1">The sequence shown here is derived from an EMBL/GenBank/DDBJ whole genome shotgun (WGS) entry which is preliminary data.</text>
</comment>
<reference evidence="1 2" key="1">
    <citation type="submission" date="2024-11" db="EMBL/GenBank/DDBJ databases">
        <title>A near-complete genome assembly of Cinchona calisaya.</title>
        <authorList>
            <person name="Lian D.C."/>
            <person name="Zhao X.W."/>
            <person name="Wei L."/>
        </authorList>
    </citation>
    <scope>NUCLEOTIDE SEQUENCE [LARGE SCALE GENOMIC DNA]</scope>
    <source>
        <tissue evidence="1">Nenye</tissue>
    </source>
</reference>
<evidence type="ECO:0000313" key="2">
    <source>
        <dbReference type="Proteomes" id="UP001630127"/>
    </source>
</evidence>
<name>A0ABD2XSV9_9GENT</name>